<dbReference type="EMBL" id="SRYR01000001">
    <property type="protein sequence ID" value="TGY43609.1"/>
    <property type="molecule type" value="Genomic_DNA"/>
</dbReference>
<comment type="caution">
    <text evidence="2">The sequence shown here is derived from an EMBL/GenBank/DDBJ whole genome shotgun (WGS) entry which is preliminary data.</text>
</comment>
<keyword evidence="1" id="KW-0812">Transmembrane</keyword>
<keyword evidence="3" id="KW-1185">Reference proteome</keyword>
<name>A0A4S2DMS2_9CLOT</name>
<evidence type="ECO:0000313" key="2">
    <source>
        <dbReference type="EMBL" id="TGY43609.1"/>
    </source>
</evidence>
<accession>A0A4S2DMS2</accession>
<dbReference type="RefSeq" id="WP_136004079.1">
    <property type="nucleotide sequence ID" value="NZ_SRYR01000001.1"/>
</dbReference>
<dbReference type="AlphaFoldDB" id="A0A4S2DMS2"/>
<keyword evidence="1" id="KW-1133">Transmembrane helix</keyword>
<feature type="transmembrane region" description="Helical" evidence="1">
    <location>
        <begin position="7"/>
        <end position="25"/>
    </location>
</feature>
<evidence type="ECO:0000313" key="3">
    <source>
        <dbReference type="Proteomes" id="UP000306888"/>
    </source>
</evidence>
<keyword evidence="1" id="KW-0472">Membrane</keyword>
<reference evidence="2 3" key="1">
    <citation type="submission" date="2019-04" db="EMBL/GenBank/DDBJ databases">
        <title>Microbes associate with the intestines of laboratory mice.</title>
        <authorList>
            <person name="Navarre W."/>
            <person name="Wong E."/>
            <person name="Huang K."/>
            <person name="Tropini C."/>
            <person name="Ng K."/>
            <person name="Yu B."/>
        </authorList>
    </citation>
    <scope>NUCLEOTIDE SEQUENCE [LARGE SCALE GENOMIC DNA]</scope>
    <source>
        <strain evidence="2 3">NM50_B9-20</strain>
    </source>
</reference>
<protein>
    <submittedName>
        <fullName evidence="2">Uncharacterized protein</fullName>
    </submittedName>
</protein>
<evidence type="ECO:0000256" key="1">
    <source>
        <dbReference type="SAM" id="Phobius"/>
    </source>
</evidence>
<dbReference type="Proteomes" id="UP000306888">
    <property type="component" value="Unassembled WGS sequence"/>
</dbReference>
<gene>
    <name evidence="2" type="ORF">E5347_02000</name>
</gene>
<sequence>MSGKIRTWLYIICGIILIGTVAYLAFNLLLFLLPIIIVLYIFFKVRNYFRKDNSNSTNSYTREYKKSDNDIVSSIDDTNMEVIDVDYEDVNN</sequence>
<organism evidence="2 3">
    <name type="scientific">Clostridium sartagoforme</name>
    <dbReference type="NCBI Taxonomy" id="84031"/>
    <lineage>
        <taxon>Bacteria</taxon>
        <taxon>Bacillati</taxon>
        <taxon>Bacillota</taxon>
        <taxon>Clostridia</taxon>
        <taxon>Eubacteriales</taxon>
        <taxon>Clostridiaceae</taxon>
        <taxon>Clostridium</taxon>
    </lineage>
</organism>
<feature type="transmembrane region" description="Helical" evidence="1">
    <location>
        <begin position="31"/>
        <end position="49"/>
    </location>
</feature>
<proteinExistence type="predicted"/>